<name>A0ABP1R1T5_9HEXA</name>
<accession>A0ABP1R1T5</accession>
<reference evidence="2 3" key="1">
    <citation type="submission" date="2024-08" db="EMBL/GenBank/DDBJ databases">
        <authorList>
            <person name="Cucini C."/>
            <person name="Frati F."/>
        </authorList>
    </citation>
    <scope>NUCLEOTIDE SEQUENCE [LARGE SCALE GENOMIC DNA]</scope>
</reference>
<protein>
    <submittedName>
        <fullName evidence="2">Uncharacterized protein</fullName>
    </submittedName>
</protein>
<feature type="compositionally biased region" description="Polar residues" evidence="1">
    <location>
        <begin position="52"/>
        <end position="63"/>
    </location>
</feature>
<comment type="caution">
    <text evidence="2">The sequence shown here is derived from an EMBL/GenBank/DDBJ whole genome shotgun (WGS) entry which is preliminary data.</text>
</comment>
<evidence type="ECO:0000256" key="1">
    <source>
        <dbReference type="SAM" id="MobiDB-lite"/>
    </source>
</evidence>
<gene>
    <name evidence="2" type="ORF">ODALV1_LOCUS17628</name>
</gene>
<evidence type="ECO:0000313" key="3">
    <source>
        <dbReference type="Proteomes" id="UP001642540"/>
    </source>
</evidence>
<organism evidence="2 3">
    <name type="scientific">Orchesella dallaii</name>
    <dbReference type="NCBI Taxonomy" id="48710"/>
    <lineage>
        <taxon>Eukaryota</taxon>
        <taxon>Metazoa</taxon>
        <taxon>Ecdysozoa</taxon>
        <taxon>Arthropoda</taxon>
        <taxon>Hexapoda</taxon>
        <taxon>Collembola</taxon>
        <taxon>Entomobryomorpha</taxon>
        <taxon>Entomobryoidea</taxon>
        <taxon>Orchesellidae</taxon>
        <taxon>Orchesellinae</taxon>
        <taxon>Orchesella</taxon>
    </lineage>
</organism>
<evidence type="ECO:0000313" key="2">
    <source>
        <dbReference type="EMBL" id="CAL8117305.1"/>
    </source>
</evidence>
<sequence>MGQGDTNINIGVYSSGPETPDSGLDFSWINFQSNTRMPHQDEQSPNGPAESNIPQSESPNSELVNRGSEMDRGLAVQTGNEPKKLTGLPPVTPSPPRGNFSEGQRSPDKSGGSSSPSIYPLSKCITSIQ</sequence>
<dbReference type="EMBL" id="CAXLJM020000054">
    <property type="protein sequence ID" value="CAL8117305.1"/>
    <property type="molecule type" value="Genomic_DNA"/>
</dbReference>
<dbReference type="Proteomes" id="UP001642540">
    <property type="component" value="Unassembled WGS sequence"/>
</dbReference>
<keyword evidence="3" id="KW-1185">Reference proteome</keyword>
<feature type="region of interest" description="Disordered" evidence="1">
    <location>
        <begin position="1"/>
        <end position="129"/>
    </location>
</feature>
<proteinExistence type="predicted"/>